<evidence type="ECO:0000313" key="2">
    <source>
        <dbReference type="Proteomes" id="UP001152622"/>
    </source>
</evidence>
<dbReference type="Proteomes" id="UP001152622">
    <property type="component" value="Chromosome 21"/>
</dbReference>
<dbReference type="AlphaFoldDB" id="A0A9Q1E967"/>
<gene>
    <name evidence="1" type="ORF">SKAU_G00402030</name>
</gene>
<accession>A0A9Q1E967</accession>
<keyword evidence="2" id="KW-1185">Reference proteome</keyword>
<proteinExistence type="predicted"/>
<reference evidence="1" key="1">
    <citation type="journal article" date="2023" name="Science">
        <title>Genome structures resolve the early diversification of teleost fishes.</title>
        <authorList>
            <person name="Parey E."/>
            <person name="Louis A."/>
            <person name="Montfort J."/>
            <person name="Bouchez O."/>
            <person name="Roques C."/>
            <person name="Iampietro C."/>
            <person name="Lluch J."/>
            <person name="Castinel A."/>
            <person name="Donnadieu C."/>
            <person name="Desvignes T."/>
            <person name="Floi Bucao C."/>
            <person name="Jouanno E."/>
            <person name="Wen M."/>
            <person name="Mejri S."/>
            <person name="Dirks R."/>
            <person name="Jansen H."/>
            <person name="Henkel C."/>
            <person name="Chen W.J."/>
            <person name="Zahm M."/>
            <person name="Cabau C."/>
            <person name="Klopp C."/>
            <person name="Thompson A.W."/>
            <person name="Robinson-Rechavi M."/>
            <person name="Braasch I."/>
            <person name="Lecointre G."/>
            <person name="Bobe J."/>
            <person name="Postlethwait J.H."/>
            <person name="Berthelot C."/>
            <person name="Roest Crollius H."/>
            <person name="Guiguen Y."/>
        </authorList>
    </citation>
    <scope>NUCLEOTIDE SEQUENCE</scope>
    <source>
        <strain evidence="1">WJC10195</strain>
    </source>
</reference>
<protein>
    <submittedName>
        <fullName evidence="1">Uncharacterized protein</fullName>
    </submittedName>
</protein>
<evidence type="ECO:0000313" key="1">
    <source>
        <dbReference type="EMBL" id="KAJ8334564.1"/>
    </source>
</evidence>
<organism evidence="1 2">
    <name type="scientific">Synaphobranchus kaupii</name>
    <name type="common">Kaup's arrowtooth eel</name>
    <dbReference type="NCBI Taxonomy" id="118154"/>
    <lineage>
        <taxon>Eukaryota</taxon>
        <taxon>Metazoa</taxon>
        <taxon>Chordata</taxon>
        <taxon>Craniata</taxon>
        <taxon>Vertebrata</taxon>
        <taxon>Euteleostomi</taxon>
        <taxon>Actinopterygii</taxon>
        <taxon>Neopterygii</taxon>
        <taxon>Teleostei</taxon>
        <taxon>Anguilliformes</taxon>
        <taxon>Synaphobranchidae</taxon>
        <taxon>Synaphobranchus</taxon>
    </lineage>
</organism>
<sequence length="148" mass="15826">MAYNSLCLPFARPARPSAAGTDAGSQMDGAASDGFRWLQNRSRGARSLAVQGTQAAEREKTPAENMAAARKHAAAFHGDDKKAGAILVAPARSFLSWPLLEGLGERVACHVGNRTASLITLDTSLHTSVRAGYCWEGEREGREGFLLR</sequence>
<name>A0A9Q1E967_SYNKA</name>
<comment type="caution">
    <text evidence="1">The sequence shown here is derived from an EMBL/GenBank/DDBJ whole genome shotgun (WGS) entry which is preliminary data.</text>
</comment>
<dbReference type="EMBL" id="JAINUF010000021">
    <property type="protein sequence ID" value="KAJ8334564.1"/>
    <property type="molecule type" value="Genomic_DNA"/>
</dbReference>